<gene>
    <name evidence="17" type="ORF">RIF29_07445</name>
</gene>
<evidence type="ECO:0000256" key="8">
    <source>
        <dbReference type="ARBA" id="ARBA00023170"/>
    </source>
</evidence>
<dbReference type="Gene3D" id="1.10.287.70">
    <property type="match status" value="1"/>
</dbReference>
<dbReference type="SMART" id="SM00079">
    <property type="entry name" value="PBPe"/>
    <property type="match status" value="1"/>
</dbReference>
<keyword evidence="5 14" id="KW-1133">Transmembrane helix</keyword>
<dbReference type="PANTHER" id="PTHR18966">
    <property type="entry name" value="IONOTROPIC GLUTAMATE RECEPTOR"/>
    <property type="match status" value="1"/>
</dbReference>
<dbReference type="InterPro" id="IPR001508">
    <property type="entry name" value="Iono_Glu_rcpt_met"/>
</dbReference>
<evidence type="ECO:0000256" key="2">
    <source>
        <dbReference type="ARBA" id="ARBA00022448"/>
    </source>
</evidence>
<dbReference type="GO" id="GO:0015276">
    <property type="term" value="F:ligand-gated monoatomic ion channel activity"/>
    <property type="evidence" value="ECO:0007669"/>
    <property type="project" value="InterPro"/>
</dbReference>
<dbReference type="AlphaFoldDB" id="A0AAN9PAT8"/>
<keyword evidence="3" id="KW-1003">Cell membrane</keyword>
<evidence type="ECO:0000256" key="4">
    <source>
        <dbReference type="ARBA" id="ARBA00022692"/>
    </source>
</evidence>
<feature type="domain" description="Ionotropic glutamate receptor C-terminal" evidence="16">
    <location>
        <begin position="38"/>
        <end position="395"/>
    </location>
</feature>
<evidence type="ECO:0000256" key="15">
    <source>
        <dbReference type="SAM" id="SignalP"/>
    </source>
</evidence>
<dbReference type="InterPro" id="IPR019594">
    <property type="entry name" value="Glu/Gly-bd"/>
</dbReference>
<sequence>MAATRLSCLFPWFLILLLLQLQIQSGSGSKATSTEVIKLRVGVPKKDGFREFVNVVWDSHENKYNVTGYCMDVFYAVVSLLPFNVSLEIEPYVNESGESAGTYDSLVEQIPSKYDIVVGDVTIVANRTKYVDFTLPYTESGVRMLVPVQHGRQTMWIFVRPFSWELWLSIVVFSMLIGAVIFFMEKRNVNSFPAREGSQQNRNQLSMMTSILLFPLIQVVLPQREVVAKNCSRFVLMVWLLLAFVIMQSYTANLTSILTLDQLQPTHVSVDELREGGYYVGYPTESFVYDLLVQRWNFTPSKLRAYDNMTEYRNALIIGSQGGGVAAIFDEVPYLRIYLKNFGSDYKMTGPIYRTDGFGFAFPVNSNLTSYFSRAILNVTQGDSMGNIERKYFGKSDDDAVQDKTEDLSSSDTPNLTTYSFAGLFIITGIVTVLALVVSESHIWREPVRLVKVYSKKLLRSPHSAKNGNNSVDDSATQGNEANSIPGSP</sequence>
<dbReference type="Gene3D" id="3.40.190.10">
    <property type="entry name" value="Periplasmic binding protein-like II"/>
    <property type="match status" value="2"/>
</dbReference>
<evidence type="ECO:0000256" key="7">
    <source>
        <dbReference type="ARBA" id="ARBA00023136"/>
    </source>
</evidence>
<evidence type="ECO:0000256" key="12">
    <source>
        <dbReference type="PIRSR" id="PIRSR601508-1"/>
    </source>
</evidence>
<dbReference type="InterPro" id="IPR001320">
    <property type="entry name" value="Iontro_rcpt_C"/>
</dbReference>
<keyword evidence="18" id="KW-1185">Reference proteome</keyword>
<keyword evidence="4 14" id="KW-0812">Transmembrane</keyword>
<feature type="transmembrane region" description="Helical" evidence="14">
    <location>
        <begin position="204"/>
        <end position="222"/>
    </location>
</feature>
<feature type="transmembrane region" description="Helical" evidence="14">
    <location>
        <begin position="234"/>
        <end position="252"/>
    </location>
</feature>
<keyword evidence="7 14" id="KW-0472">Membrane</keyword>
<feature type="signal peptide" evidence="15">
    <location>
        <begin position="1"/>
        <end position="28"/>
    </location>
</feature>
<dbReference type="EMBL" id="JAYWIO010000001">
    <property type="protein sequence ID" value="KAK7291903.1"/>
    <property type="molecule type" value="Genomic_DNA"/>
</dbReference>
<keyword evidence="10" id="KW-1071">Ligand-gated ion channel</keyword>
<organism evidence="17 18">
    <name type="scientific">Crotalaria pallida</name>
    <name type="common">Smooth rattlebox</name>
    <name type="synonym">Crotalaria striata</name>
    <dbReference type="NCBI Taxonomy" id="3830"/>
    <lineage>
        <taxon>Eukaryota</taxon>
        <taxon>Viridiplantae</taxon>
        <taxon>Streptophyta</taxon>
        <taxon>Embryophyta</taxon>
        <taxon>Tracheophyta</taxon>
        <taxon>Spermatophyta</taxon>
        <taxon>Magnoliopsida</taxon>
        <taxon>eudicotyledons</taxon>
        <taxon>Gunneridae</taxon>
        <taxon>Pentapetalae</taxon>
        <taxon>rosids</taxon>
        <taxon>fabids</taxon>
        <taxon>Fabales</taxon>
        <taxon>Fabaceae</taxon>
        <taxon>Papilionoideae</taxon>
        <taxon>50 kb inversion clade</taxon>
        <taxon>genistoids sensu lato</taxon>
        <taxon>core genistoids</taxon>
        <taxon>Crotalarieae</taxon>
        <taxon>Crotalaria</taxon>
    </lineage>
</organism>
<dbReference type="GO" id="GO:0005886">
    <property type="term" value="C:plasma membrane"/>
    <property type="evidence" value="ECO:0007669"/>
    <property type="project" value="UniProtKB-SubCell"/>
</dbReference>
<feature type="binding site" evidence="12">
    <location>
        <position position="127"/>
    </location>
    <ligand>
        <name>L-glutamate</name>
        <dbReference type="ChEBI" id="CHEBI:29985"/>
    </ligand>
</feature>
<evidence type="ECO:0000256" key="9">
    <source>
        <dbReference type="ARBA" id="ARBA00023180"/>
    </source>
</evidence>
<reference evidence="17 18" key="1">
    <citation type="submission" date="2024-01" db="EMBL/GenBank/DDBJ databases">
        <title>The genomes of 5 underutilized Papilionoideae crops provide insights into root nodulation and disease resistanc.</title>
        <authorList>
            <person name="Yuan L."/>
        </authorList>
    </citation>
    <scope>NUCLEOTIDE SEQUENCE [LARGE SCALE GENOMIC DNA]</scope>
    <source>
        <strain evidence="17">ZHUSHIDOU_FW_LH</strain>
        <tissue evidence="17">Leaf</tissue>
    </source>
</reference>
<feature type="region of interest" description="Disordered" evidence="13">
    <location>
        <begin position="462"/>
        <end position="489"/>
    </location>
</feature>
<feature type="transmembrane region" description="Helical" evidence="14">
    <location>
        <begin position="419"/>
        <end position="439"/>
    </location>
</feature>
<evidence type="ECO:0000256" key="14">
    <source>
        <dbReference type="SAM" id="Phobius"/>
    </source>
</evidence>
<keyword evidence="11" id="KW-0407">Ion channel</keyword>
<comment type="caution">
    <text evidence="17">The sequence shown here is derived from an EMBL/GenBank/DDBJ whole genome shotgun (WGS) entry which is preliminary data.</text>
</comment>
<evidence type="ECO:0000256" key="11">
    <source>
        <dbReference type="ARBA" id="ARBA00023303"/>
    </source>
</evidence>
<dbReference type="Proteomes" id="UP001372338">
    <property type="component" value="Unassembled WGS sequence"/>
</dbReference>
<feature type="binding site" evidence="12">
    <location>
        <position position="122"/>
    </location>
    <ligand>
        <name>L-glutamate</name>
        <dbReference type="ChEBI" id="CHEBI:29985"/>
    </ligand>
</feature>
<evidence type="ECO:0000256" key="10">
    <source>
        <dbReference type="ARBA" id="ARBA00023286"/>
    </source>
</evidence>
<keyword evidence="15" id="KW-0732">Signal</keyword>
<feature type="chain" id="PRO_5043046401" description="Ionotropic glutamate receptor C-terminal domain-containing protein" evidence="15">
    <location>
        <begin position="29"/>
        <end position="489"/>
    </location>
</feature>
<dbReference type="PRINTS" id="PR00177">
    <property type="entry name" value="NMDARECEPTOR"/>
</dbReference>
<dbReference type="GO" id="GO:0038023">
    <property type="term" value="F:signaling receptor activity"/>
    <property type="evidence" value="ECO:0007669"/>
    <property type="project" value="InterPro"/>
</dbReference>
<dbReference type="SUPFAM" id="SSF53850">
    <property type="entry name" value="Periplasmic binding protein-like II"/>
    <property type="match status" value="1"/>
</dbReference>
<evidence type="ECO:0000313" key="18">
    <source>
        <dbReference type="Proteomes" id="UP001372338"/>
    </source>
</evidence>
<evidence type="ECO:0000259" key="16">
    <source>
        <dbReference type="SMART" id="SM00079"/>
    </source>
</evidence>
<name>A0AAN9PAT8_CROPI</name>
<evidence type="ECO:0000256" key="1">
    <source>
        <dbReference type="ARBA" id="ARBA00004651"/>
    </source>
</evidence>
<evidence type="ECO:0000256" key="5">
    <source>
        <dbReference type="ARBA" id="ARBA00022989"/>
    </source>
</evidence>
<dbReference type="CDD" id="cd13686">
    <property type="entry name" value="GluR_Plant"/>
    <property type="match status" value="1"/>
</dbReference>
<evidence type="ECO:0000256" key="13">
    <source>
        <dbReference type="SAM" id="MobiDB-lite"/>
    </source>
</evidence>
<feature type="compositionally biased region" description="Polar residues" evidence="13">
    <location>
        <begin position="464"/>
        <end position="489"/>
    </location>
</feature>
<evidence type="ECO:0000256" key="3">
    <source>
        <dbReference type="ARBA" id="ARBA00022475"/>
    </source>
</evidence>
<keyword evidence="8" id="KW-0675">Receptor</keyword>
<evidence type="ECO:0000256" key="6">
    <source>
        <dbReference type="ARBA" id="ARBA00023065"/>
    </source>
</evidence>
<dbReference type="FunFam" id="3.40.190.10:FF:000150">
    <property type="entry name" value="Glutamate receptor 2.7"/>
    <property type="match status" value="1"/>
</dbReference>
<dbReference type="Pfam" id="PF00060">
    <property type="entry name" value="Lig_chan"/>
    <property type="match status" value="1"/>
</dbReference>
<protein>
    <recommendedName>
        <fullName evidence="16">Ionotropic glutamate receptor C-terminal domain-containing protein</fullName>
    </recommendedName>
</protein>
<proteinExistence type="predicted"/>
<keyword evidence="2" id="KW-0813">Transport</keyword>
<keyword evidence="6" id="KW-0406">Ion transport</keyword>
<keyword evidence="9" id="KW-0325">Glycoprotein</keyword>
<dbReference type="Pfam" id="PF10613">
    <property type="entry name" value="Lig_chan-Glu_bd"/>
    <property type="match status" value="1"/>
</dbReference>
<feature type="transmembrane region" description="Helical" evidence="14">
    <location>
        <begin position="162"/>
        <end position="184"/>
    </location>
</feature>
<comment type="subcellular location">
    <subcellularLocation>
        <location evidence="1">Cell membrane</location>
        <topology evidence="1">Multi-pass membrane protein</topology>
    </subcellularLocation>
</comment>
<evidence type="ECO:0000313" key="17">
    <source>
        <dbReference type="EMBL" id="KAK7291903.1"/>
    </source>
</evidence>
<accession>A0AAN9PAT8</accession>
<dbReference type="InterPro" id="IPR015683">
    <property type="entry name" value="Ionotropic_Glu_rcpt"/>
</dbReference>